<keyword evidence="1" id="KW-0472">Membrane</keyword>
<sequence length="165" mass="19415">MHQEITKKEKISGIRLLLLIMIAAVFLILFNALASTVLGKVNTSFIDAVTLIFASAMAYMFIRRYMTSYKYLLIENDFIIQELTGSKEKLLLNINVHQIVKLETIDKPEYIKDYKQKYATKRKLNKHLKGLEIYYCIYEKDDKNHFIEIQPSKDFIQIIKDRKLS</sequence>
<accession>A0A8J8MGB6</accession>
<evidence type="ECO:0000313" key="3">
    <source>
        <dbReference type="Proteomes" id="UP000683246"/>
    </source>
</evidence>
<proteinExistence type="predicted"/>
<keyword evidence="1" id="KW-0812">Transmembrane</keyword>
<protein>
    <submittedName>
        <fullName evidence="2">Uncharacterized protein</fullName>
    </submittedName>
</protein>
<name>A0A8J8MGB6_9FIRM</name>
<feature type="transmembrane region" description="Helical" evidence="1">
    <location>
        <begin position="12"/>
        <end position="33"/>
    </location>
</feature>
<evidence type="ECO:0000313" key="2">
    <source>
        <dbReference type="EMBL" id="QUI21075.1"/>
    </source>
</evidence>
<reference evidence="2" key="1">
    <citation type="submission" date="2020-07" db="EMBL/GenBank/DDBJ databases">
        <title>Vallitalea pronyensis genome.</title>
        <authorList>
            <person name="Postec A."/>
        </authorList>
    </citation>
    <scope>NUCLEOTIDE SEQUENCE</scope>
    <source>
        <strain evidence="2">FatNI3</strain>
    </source>
</reference>
<organism evidence="2 3">
    <name type="scientific">Vallitalea pronyensis</name>
    <dbReference type="NCBI Taxonomy" id="1348613"/>
    <lineage>
        <taxon>Bacteria</taxon>
        <taxon>Bacillati</taxon>
        <taxon>Bacillota</taxon>
        <taxon>Clostridia</taxon>
        <taxon>Lachnospirales</taxon>
        <taxon>Vallitaleaceae</taxon>
        <taxon>Vallitalea</taxon>
    </lineage>
</organism>
<dbReference type="Proteomes" id="UP000683246">
    <property type="component" value="Chromosome"/>
</dbReference>
<keyword evidence="1" id="KW-1133">Transmembrane helix</keyword>
<gene>
    <name evidence="2" type="ORF">HZI73_01685</name>
</gene>
<dbReference type="RefSeq" id="WP_212696535.1">
    <property type="nucleotide sequence ID" value="NZ_CP058649.1"/>
</dbReference>
<dbReference type="EMBL" id="CP058649">
    <property type="protein sequence ID" value="QUI21075.1"/>
    <property type="molecule type" value="Genomic_DNA"/>
</dbReference>
<feature type="transmembrane region" description="Helical" evidence="1">
    <location>
        <begin position="45"/>
        <end position="62"/>
    </location>
</feature>
<dbReference type="KEGG" id="vpy:HZI73_01685"/>
<keyword evidence="3" id="KW-1185">Reference proteome</keyword>
<evidence type="ECO:0000256" key="1">
    <source>
        <dbReference type="SAM" id="Phobius"/>
    </source>
</evidence>
<dbReference type="AlphaFoldDB" id="A0A8J8MGB6"/>